<dbReference type="InterPro" id="IPR013106">
    <property type="entry name" value="Ig_V-set"/>
</dbReference>
<evidence type="ECO:0000256" key="3">
    <source>
        <dbReference type="ARBA" id="ARBA00022692"/>
    </source>
</evidence>
<dbReference type="SMART" id="SM00406">
    <property type="entry name" value="IGv"/>
    <property type="match status" value="1"/>
</dbReference>
<evidence type="ECO:0000256" key="5">
    <source>
        <dbReference type="ARBA" id="ARBA00022989"/>
    </source>
</evidence>
<dbReference type="EMBL" id="JAVHJS010000002">
    <property type="protein sequence ID" value="KAK2865811.1"/>
    <property type="molecule type" value="Genomic_DNA"/>
</dbReference>
<dbReference type="PROSITE" id="PS50835">
    <property type="entry name" value="IG_LIKE"/>
    <property type="match status" value="2"/>
</dbReference>
<keyword evidence="6 10" id="KW-0472">Membrane</keyword>
<accession>A0AA88NTL6</accession>
<dbReference type="Proteomes" id="UP001187315">
    <property type="component" value="Unassembled WGS sequence"/>
</dbReference>
<dbReference type="SMART" id="SM00449">
    <property type="entry name" value="SPRY"/>
    <property type="match status" value="1"/>
</dbReference>
<keyword evidence="5 10" id="KW-1133">Transmembrane helix</keyword>
<dbReference type="Pfam" id="PF00622">
    <property type="entry name" value="SPRY"/>
    <property type="match status" value="1"/>
</dbReference>
<keyword evidence="15" id="KW-1185">Reference proteome</keyword>
<dbReference type="PROSITE" id="PS50188">
    <property type="entry name" value="B302_SPRY"/>
    <property type="match status" value="1"/>
</dbReference>
<comment type="similarity">
    <text evidence="2">Belongs to the immunoglobulin superfamily. BTN/MOG family.</text>
</comment>
<dbReference type="Pfam" id="PF07686">
    <property type="entry name" value="V-set"/>
    <property type="match status" value="1"/>
</dbReference>
<keyword evidence="3 10" id="KW-0812">Transmembrane</keyword>
<evidence type="ECO:0000259" key="12">
    <source>
        <dbReference type="PROSITE" id="PS50188"/>
    </source>
</evidence>
<feature type="domain" description="Ig-like" evidence="13">
    <location>
        <begin position="157"/>
        <end position="231"/>
    </location>
</feature>
<dbReference type="InterPro" id="IPR003877">
    <property type="entry name" value="SPRY_dom"/>
</dbReference>
<dbReference type="SUPFAM" id="SSF49899">
    <property type="entry name" value="Concanavalin A-like lectins/glucanases"/>
    <property type="match status" value="1"/>
</dbReference>
<dbReference type="Pfam" id="PF22705">
    <property type="entry name" value="C2-set_3"/>
    <property type="match status" value="1"/>
</dbReference>
<evidence type="ECO:0000313" key="14">
    <source>
        <dbReference type="EMBL" id="KAK2865811.1"/>
    </source>
</evidence>
<dbReference type="GO" id="GO:0005102">
    <property type="term" value="F:signaling receptor binding"/>
    <property type="evidence" value="ECO:0007669"/>
    <property type="project" value="TreeGrafter"/>
</dbReference>
<dbReference type="SUPFAM" id="SSF48726">
    <property type="entry name" value="Immunoglobulin"/>
    <property type="match status" value="2"/>
</dbReference>
<dbReference type="GO" id="GO:0009897">
    <property type="term" value="C:external side of plasma membrane"/>
    <property type="evidence" value="ECO:0007669"/>
    <property type="project" value="TreeGrafter"/>
</dbReference>
<dbReference type="InterPro" id="IPR050504">
    <property type="entry name" value="IgSF_BTN/MOG"/>
</dbReference>
<dbReference type="GO" id="GO:0050863">
    <property type="term" value="P:regulation of T cell activation"/>
    <property type="evidence" value="ECO:0007669"/>
    <property type="project" value="UniProtKB-ARBA"/>
</dbReference>
<dbReference type="InterPro" id="IPR003599">
    <property type="entry name" value="Ig_sub"/>
</dbReference>
<feature type="transmembrane region" description="Helical" evidence="10">
    <location>
        <begin position="245"/>
        <end position="268"/>
    </location>
</feature>
<feature type="domain" description="B30.2/SPRY" evidence="12">
    <location>
        <begin position="299"/>
        <end position="499"/>
    </location>
</feature>
<evidence type="ECO:0000256" key="6">
    <source>
        <dbReference type="ARBA" id="ARBA00023136"/>
    </source>
</evidence>
<comment type="subcellular location">
    <subcellularLocation>
        <location evidence="1">Membrane</location>
        <topology evidence="1">Single-pass type I membrane protein</topology>
    </subcellularLocation>
</comment>
<evidence type="ECO:0000256" key="7">
    <source>
        <dbReference type="ARBA" id="ARBA00023157"/>
    </source>
</evidence>
<dbReference type="SMART" id="SM00409">
    <property type="entry name" value="IG"/>
    <property type="match status" value="1"/>
</dbReference>
<dbReference type="FunFam" id="2.60.40.10:FF:000142">
    <property type="entry name" value="V-set domain-containing T-cell activation inhibitor 1"/>
    <property type="match status" value="1"/>
</dbReference>
<evidence type="ECO:0000256" key="4">
    <source>
        <dbReference type="ARBA" id="ARBA00022729"/>
    </source>
</evidence>
<dbReference type="GO" id="GO:0050852">
    <property type="term" value="P:T cell receptor signaling pathway"/>
    <property type="evidence" value="ECO:0007669"/>
    <property type="project" value="TreeGrafter"/>
</dbReference>
<keyword evidence="8" id="KW-0325">Glycoprotein</keyword>
<sequence length="509" mass="57183">MKETLLYSIVAFLCLRCIKASEPFVVNCSETVIMGKYGFSVVLPCWLTPKTDAESLEIRWYRPDQFRNPILLYQNHKVVADFQENYKNRSSLTLSSPQSTGLKQGDVSLKLDNLALSDIGIFHCYVSGDKSYDSKTVTLSLTALGSLPLLSLEHHQNSVNLSCTSSGWYPQPRLLWKFTNKGDVLSELQSPIYTKQENGLFFISSWVLLSSSVSNSISCSVALSEENREVSVDLGPRLSVQNSGLWKILFTVALLSVLALIGIGLFLYKKYNGYQLVKRGNMPNECQMSDEQPQHSKDQKLVIGQPTIMEDLRKANVTIRFDEENCNKDYLRFNPQGDTVRDFGAAADEYKGRGFPYGLCVRGRERFCSGRVYWEVRLKLANVPPKKSWLIGVAKASYTLSDEKSYFTPSNGFWFLCLDPENGLHVNTEPEISPTENTTLESVGVLLDFDKRELSFYNATDGVHLLTMKTDFKEDVVPLFNPGIGDNAPLQIINPQVKTQNEAEVNASV</sequence>
<dbReference type="InterPro" id="IPR007110">
    <property type="entry name" value="Ig-like_dom"/>
</dbReference>
<evidence type="ECO:0000256" key="8">
    <source>
        <dbReference type="ARBA" id="ARBA00023180"/>
    </source>
</evidence>
<feature type="chain" id="PRO_5041735191" description="Butyrophilin subfamily 1 member A1-like" evidence="11">
    <location>
        <begin position="21"/>
        <end position="509"/>
    </location>
</feature>
<reference evidence="14" key="1">
    <citation type="submission" date="2023-08" db="EMBL/GenBank/DDBJ databases">
        <title>Pelteobagrus vachellii genome.</title>
        <authorList>
            <person name="Liu H."/>
        </authorList>
    </citation>
    <scope>NUCLEOTIDE SEQUENCE</scope>
    <source>
        <strain evidence="14">PRFRI_2022a</strain>
        <tissue evidence="14">Muscle</tissue>
    </source>
</reference>
<evidence type="ECO:0000259" key="13">
    <source>
        <dbReference type="PROSITE" id="PS50835"/>
    </source>
</evidence>
<feature type="signal peptide" evidence="11">
    <location>
        <begin position="1"/>
        <end position="20"/>
    </location>
</feature>
<dbReference type="InterPro" id="IPR053896">
    <property type="entry name" value="BTN3A2-like_Ig-C"/>
</dbReference>
<dbReference type="Gene3D" id="2.60.40.10">
    <property type="entry name" value="Immunoglobulins"/>
    <property type="match status" value="2"/>
</dbReference>
<dbReference type="InterPro" id="IPR001870">
    <property type="entry name" value="B30.2/SPRY"/>
</dbReference>
<dbReference type="Gene3D" id="2.60.120.920">
    <property type="match status" value="1"/>
</dbReference>
<evidence type="ECO:0000256" key="1">
    <source>
        <dbReference type="ARBA" id="ARBA00004479"/>
    </source>
</evidence>
<keyword evidence="4 11" id="KW-0732">Signal</keyword>
<evidence type="ECO:0000256" key="10">
    <source>
        <dbReference type="SAM" id="Phobius"/>
    </source>
</evidence>
<evidence type="ECO:0000256" key="9">
    <source>
        <dbReference type="ARBA" id="ARBA00023319"/>
    </source>
</evidence>
<dbReference type="GO" id="GO:0001817">
    <property type="term" value="P:regulation of cytokine production"/>
    <property type="evidence" value="ECO:0007669"/>
    <property type="project" value="TreeGrafter"/>
</dbReference>
<dbReference type="PRINTS" id="PR01407">
    <property type="entry name" value="BUTYPHLNCDUF"/>
</dbReference>
<dbReference type="GO" id="GO:1903037">
    <property type="term" value="P:regulation of leukocyte cell-cell adhesion"/>
    <property type="evidence" value="ECO:0007669"/>
    <property type="project" value="UniProtKB-ARBA"/>
</dbReference>
<evidence type="ECO:0000256" key="11">
    <source>
        <dbReference type="SAM" id="SignalP"/>
    </source>
</evidence>
<organism evidence="14 15">
    <name type="scientific">Tachysurus vachellii</name>
    <name type="common">Darkbarbel catfish</name>
    <name type="synonym">Pelteobagrus vachellii</name>
    <dbReference type="NCBI Taxonomy" id="175792"/>
    <lineage>
        <taxon>Eukaryota</taxon>
        <taxon>Metazoa</taxon>
        <taxon>Chordata</taxon>
        <taxon>Craniata</taxon>
        <taxon>Vertebrata</taxon>
        <taxon>Euteleostomi</taxon>
        <taxon>Actinopterygii</taxon>
        <taxon>Neopterygii</taxon>
        <taxon>Teleostei</taxon>
        <taxon>Ostariophysi</taxon>
        <taxon>Siluriformes</taxon>
        <taxon>Bagridae</taxon>
        <taxon>Tachysurus</taxon>
    </lineage>
</organism>
<evidence type="ECO:0008006" key="16">
    <source>
        <dbReference type="Google" id="ProtNLM"/>
    </source>
</evidence>
<dbReference type="AlphaFoldDB" id="A0AA88NTL6"/>
<dbReference type="PANTHER" id="PTHR24100:SF149">
    <property type="entry name" value="BG-LIKE ANTIGEN 1-RELATED"/>
    <property type="match status" value="1"/>
</dbReference>
<gene>
    <name evidence="14" type="ORF">Q7C36_001867</name>
</gene>
<feature type="domain" description="Ig-like" evidence="13">
    <location>
        <begin position="23"/>
        <end position="140"/>
    </location>
</feature>
<name>A0AA88NTL6_TACVA</name>
<dbReference type="InterPro" id="IPR043136">
    <property type="entry name" value="B30.2/SPRY_sf"/>
</dbReference>
<dbReference type="InterPro" id="IPR013320">
    <property type="entry name" value="ConA-like_dom_sf"/>
</dbReference>
<evidence type="ECO:0000313" key="15">
    <source>
        <dbReference type="Proteomes" id="UP001187315"/>
    </source>
</evidence>
<keyword evidence="9" id="KW-0393">Immunoglobulin domain</keyword>
<dbReference type="InterPro" id="IPR036179">
    <property type="entry name" value="Ig-like_dom_sf"/>
</dbReference>
<comment type="caution">
    <text evidence="14">The sequence shown here is derived from an EMBL/GenBank/DDBJ whole genome shotgun (WGS) entry which is preliminary data.</text>
</comment>
<protein>
    <recommendedName>
        <fullName evidence="16">Butyrophilin subfamily 1 member A1-like</fullName>
    </recommendedName>
</protein>
<keyword evidence="7" id="KW-1015">Disulfide bond</keyword>
<proteinExistence type="inferred from homology"/>
<dbReference type="InterPro" id="IPR013783">
    <property type="entry name" value="Ig-like_fold"/>
</dbReference>
<evidence type="ECO:0000256" key="2">
    <source>
        <dbReference type="ARBA" id="ARBA00007591"/>
    </source>
</evidence>
<dbReference type="PANTHER" id="PTHR24100">
    <property type="entry name" value="BUTYROPHILIN"/>
    <property type="match status" value="1"/>
</dbReference>
<dbReference type="InterPro" id="IPR003879">
    <property type="entry name" value="Butyrophylin_SPRY"/>
</dbReference>